<keyword evidence="2" id="KW-1185">Reference proteome</keyword>
<organism evidence="1 2">
    <name type="scientific">Candidatus Magnetobacterium bavaricum</name>
    <dbReference type="NCBI Taxonomy" id="29290"/>
    <lineage>
        <taxon>Bacteria</taxon>
        <taxon>Pseudomonadati</taxon>
        <taxon>Nitrospirota</taxon>
        <taxon>Thermodesulfovibrionia</taxon>
        <taxon>Thermodesulfovibrionales</taxon>
        <taxon>Candidatus Magnetobacteriaceae</taxon>
        <taxon>Candidatus Magnetobacterium</taxon>
    </lineage>
</organism>
<gene>
    <name evidence="1" type="ORF">MBAV_002863</name>
</gene>
<dbReference type="Proteomes" id="UP000033423">
    <property type="component" value="Unassembled WGS sequence"/>
</dbReference>
<reference evidence="1 2" key="1">
    <citation type="submission" date="2015-02" db="EMBL/GenBank/DDBJ databases">
        <title>Single-cell genomics of uncultivated deep-branching MTB reveals a conserved set of magnetosome genes.</title>
        <authorList>
            <person name="Kolinko S."/>
            <person name="Richter M."/>
            <person name="Glockner F.O."/>
            <person name="Brachmann A."/>
            <person name="Schuler D."/>
        </authorList>
    </citation>
    <scope>NUCLEOTIDE SEQUENCE [LARGE SCALE GENOMIC DNA]</scope>
    <source>
        <strain evidence="1">TM-1</strain>
    </source>
</reference>
<evidence type="ECO:0000313" key="1">
    <source>
        <dbReference type="EMBL" id="KJU84943.1"/>
    </source>
</evidence>
<protein>
    <submittedName>
        <fullName evidence="1">Uncharacterized protein</fullName>
    </submittedName>
</protein>
<proteinExistence type="predicted"/>
<name>A0A0F3GWA6_9BACT</name>
<accession>A0A0F3GWA6</accession>
<evidence type="ECO:0000313" key="2">
    <source>
        <dbReference type="Proteomes" id="UP000033423"/>
    </source>
</evidence>
<dbReference type="AlphaFoldDB" id="A0A0F3GWA6"/>
<dbReference type="EMBL" id="LACI01001223">
    <property type="protein sequence ID" value="KJU84943.1"/>
    <property type="molecule type" value="Genomic_DNA"/>
</dbReference>
<comment type="caution">
    <text evidence="1">The sequence shown here is derived from an EMBL/GenBank/DDBJ whole genome shotgun (WGS) entry which is preliminary data.</text>
</comment>
<sequence>MIEKALFNEQVTRSAMLSGHFKPSDDLLGWLYEELQHESTPDFLQACKELARSGNKPTLSALSEFISRYKQARIAEDNRQRKYAEETAANGLFNTDSRTKTCRRGNDCKSCTVVYCDVIAEFAIKGIYRLLAKEAELIDVLGVGKDTFPGIGYEEAFEKCIHDIWRKTGKAGDEYAPAAGEPF</sequence>